<dbReference type="EMBL" id="SPUK01000018">
    <property type="protein sequence ID" value="TQV91666.1"/>
    <property type="molecule type" value="Genomic_DNA"/>
</dbReference>
<sequence>MKTFNLDSASQIAKQKGGMFVACSSSSPASSRLHQRRITRGPERLIICRLGFTAITAKPRPVVQHVVGIILLLRSDVYMGG</sequence>
<reference evidence="1 2" key="1">
    <citation type="journal article" date="2019" name="Appl. Microbiol. Biotechnol.">
        <title>Genome sequence of Isaria javanica and comparative genome analysis insights into family S53 peptidase evolution in fungal entomopathogens.</title>
        <authorList>
            <person name="Lin R."/>
            <person name="Zhang X."/>
            <person name="Xin B."/>
            <person name="Zou M."/>
            <person name="Gao Y."/>
            <person name="Qin F."/>
            <person name="Hu Q."/>
            <person name="Xie B."/>
            <person name="Cheng X."/>
        </authorList>
    </citation>
    <scope>NUCLEOTIDE SEQUENCE [LARGE SCALE GENOMIC DNA]</scope>
    <source>
        <strain evidence="1 2">IJ1G</strain>
    </source>
</reference>
<comment type="caution">
    <text evidence="1">The sequence shown here is derived from an EMBL/GenBank/DDBJ whole genome shotgun (WGS) entry which is preliminary data.</text>
</comment>
<proteinExistence type="predicted"/>
<gene>
    <name evidence="1" type="ORF">IF1G_09732</name>
</gene>
<keyword evidence="2" id="KW-1185">Reference proteome</keyword>
<evidence type="ECO:0000313" key="2">
    <source>
        <dbReference type="Proteomes" id="UP000315783"/>
    </source>
</evidence>
<protein>
    <submittedName>
        <fullName evidence="1">Uncharacterized protein</fullName>
    </submittedName>
</protein>
<accession>A0A545UQC1</accession>
<evidence type="ECO:0000313" key="1">
    <source>
        <dbReference type="EMBL" id="TQV91666.1"/>
    </source>
</evidence>
<dbReference type="Proteomes" id="UP000315783">
    <property type="component" value="Unassembled WGS sequence"/>
</dbReference>
<dbReference type="AlphaFoldDB" id="A0A545UQC1"/>
<name>A0A545UQC1_9HYPO</name>
<organism evidence="1 2">
    <name type="scientific">Cordyceps javanica</name>
    <dbReference type="NCBI Taxonomy" id="43265"/>
    <lineage>
        <taxon>Eukaryota</taxon>
        <taxon>Fungi</taxon>
        <taxon>Dikarya</taxon>
        <taxon>Ascomycota</taxon>
        <taxon>Pezizomycotina</taxon>
        <taxon>Sordariomycetes</taxon>
        <taxon>Hypocreomycetidae</taxon>
        <taxon>Hypocreales</taxon>
        <taxon>Cordycipitaceae</taxon>
        <taxon>Cordyceps</taxon>
    </lineage>
</organism>